<keyword evidence="1" id="KW-0472">Membrane</keyword>
<dbReference type="EMBL" id="UINC01076110">
    <property type="protein sequence ID" value="SVC14959.1"/>
    <property type="molecule type" value="Genomic_DNA"/>
</dbReference>
<proteinExistence type="predicted"/>
<accession>A0A382JT77</accession>
<gene>
    <name evidence="2" type="ORF">METZ01_LOCUS267813</name>
</gene>
<evidence type="ECO:0000313" key="2">
    <source>
        <dbReference type="EMBL" id="SVC14959.1"/>
    </source>
</evidence>
<evidence type="ECO:0000256" key="1">
    <source>
        <dbReference type="SAM" id="Phobius"/>
    </source>
</evidence>
<feature type="transmembrane region" description="Helical" evidence="1">
    <location>
        <begin position="203"/>
        <end position="222"/>
    </location>
</feature>
<evidence type="ECO:0008006" key="3">
    <source>
        <dbReference type="Google" id="ProtNLM"/>
    </source>
</evidence>
<name>A0A382JT77_9ZZZZ</name>
<feature type="transmembrane region" description="Helical" evidence="1">
    <location>
        <begin position="165"/>
        <end position="183"/>
    </location>
</feature>
<protein>
    <recommendedName>
        <fullName evidence="3">DUF998 domain-containing protein</fullName>
    </recommendedName>
</protein>
<reference evidence="2" key="1">
    <citation type="submission" date="2018-05" db="EMBL/GenBank/DDBJ databases">
        <authorList>
            <person name="Lanie J.A."/>
            <person name="Ng W.-L."/>
            <person name="Kazmierczak K.M."/>
            <person name="Andrzejewski T.M."/>
            <person name="Davidsen T.M."/>
            <person name="Wayne K.J."/>
            <person name="Tettelin H."/>
            <person name="Glass J.I."/>
            <person name="Rusch D."/>
            <person name="Podicherti R."/>
            <person name="Tsui H.-C.T."/>
            <person name="Winkler M.E."/>
        </authorList>
    </citation>
    <scope>NUCLEOTIDE SEQUENCE</scope>
</reference>
<feature type="transmembrane region" description="Helical" evidence="1">
    <location>
        <begin position="62"/>
        <end position="81"/>
    </location>
</feature>
<organism evidence="2">
    <name type="scientific">marine metagenome</name>
    <dbReference type="NCBI Taxonomy" id="408172"/>
    <lineage>
        <taxon>unclassified sequences</taxon>
        <taxon>metagenomes</taxon>
        <taxon>ecological metagenomes</taxon>
    </lineage>
</organism>
<keyword evidence="1" id="KW-0812">Transmembrane</keyword>
<feature type="transmembrane region" description="Helical" evidence="1">
    <location>
        <begin position="12"/>
        <end position="35"/>
    </location>
</feature>
<feature type="transmembrane region" description="Helical" evidence="1">
    <location>
        <begin position="102"/>
        <end position="122"/>
    </location>
</feature>
<dbReference type="AlphaFoldDB" id="A0A382JT77"/>
<feature type="transmembrane region" description="Helical" evidence="1">
    <location>
        <begin position="128"/>
        <end position="153"/>
    </location>
</feature>
<keyword evidence="1" id="KW-1133">Transmembrane helix</keyword>
<sequence length="226" mass="25337">MNKNRLVKQTRCALLLYIVAIFVAMPLYAGGTYAIKDIATFYNFCTNFLSDLGRTTSHSGDLNFFSSFVFNNAMVIFGIFYGRFIYYMTNYLNDIDQNIASLAKIASIIACFSTIGVALTPADVPSLYAAHILFANNIFYFGCFGTALFGYLFLKSNAIDNKYGWILLFYSVATIGYICVMWYGPKPWESAHGLMVQASAQKIIFLIGFFSNWMTVKAIGLLDDKV</sequence>